<reference evidence="1 2" key="2">
    <citation type="journal article" date="2013" name="Plant Physiol.">
        <title>A Nostoc punctiforme Sugar Transporter Necessary to Establish a Cyanobacterium-Plant Symbiosis.</title>
        <authorList>
            <person name="Ekman M."/>
            <person name="Picossi S."/>
            <person name="Campbell E.L."/>
            <person name="Meeks J.C."/>
            <person name="Flores E."/>
        </authorList>
    </citation>
    <scope>NUCLEOTIDE SEQUENCE [LARGE SCALE GENOMIC DNA]</scope>
    <source>
        <strain evidence="2">ATCC 29133 / PCC 73102</strain>
    </source>
</reference>
<dbReference type="EMBL" id="CP001037">
    <property type="protein sequence ID" value="ACC81371.1"/>
    <property type="molecule type" value="Genomic_DNA"/>
</dbReference>
<gene>
    <name evidence="1" type="ordered locus">Npun_R2838</name>
</gene>
<name>B2IVI6_NOSP7</name>
<sequence length="77" mass="8546">MFLGFESMPKITISDLHTDDSEGFLIDISNLDYISIYAGADDDLAQILNYGLKNLNFALLAFAIHEVAELAESFNTQ</sequence>
<dbReference type="KEGG" id="npu:Npun_R2838"/>
<keyword evidence="2" id="KW-1185">Reference proteome</keyword>
<evidence type="ECO:0000313" key="2">
    <source>
        <dbReference type="Proteomes" id="UP000001191"/>
    </source>
</evidence>
<dbReference type="EnsemblBacteria" id="ACC81371">
    <property type="protein sequence ID" value="ACC81371"/>
    <property type="gene ID" value="Npun_R2838"/>
</dbReference>
<dbReference type="HOGENOM" id="CLU_190510_0_0_3"/>
<dbReference type="AlphaFoldDB" id="B2IVI6"/>
<accession>B2IVI6</accession>
<evidence type="ECO:0000313" key="1">
    <source>
        <dbReference type="EMBL" id="ACC81371.1"/>
    </source>
</evidence>
<organism evidence="1 2">
    <name type="scientific">Nostoc punctiforme (strain ATCC 29133 / PCC 73102)</name>
    <dbReference type="NCBI Taxonomy" id="63737"/>
    <lineage>
        <taxon>Bacteria</taxon>
        <taxon>Bacillati</taxon>
        <taxon>Cyanobacteriota</taxon>
        <taxon>Cyanophyceae</taxon>
        <taxon>Nostocales</taxon>
        <taxon>Nostocaceae</taxon>
        <taxon>Nostoc</taxon>
    </lineage>
</organism>
<dbReference type="Proteomes" id="UP000001191">
    <property type="component" value="Chromosome"/>
</dbReference>
<reference evidence="2" key="1">
    <citation type="submission" date="2008-04" db="EMBL/GenBank/DDBJ databases">
        <title>Complete sequence of chromosome of Nostoc punctiforme ATCC 29133.</title>
        <authorList>
            <consortium name="US DOE Joint Genome Institute"/>
            <person name="Copeland A."/>
            <person name="Lucas S."/>
            <person name="Lapidus A."/>
            <person name="Glavina del Rio T."/>
            <person name="Dalin E."/>
            <person name="Tice H."/>
            <person name="Pitluck S."/>
            <person name="Chain P."/>
            <person name="Malfatti S."/>
            <person name="Shin M."/>
            <person name="Vergez L."/>
            <person name="Schmutz J."/>
            <person name="Larimer F."/>
            <person name="Land M."/>
            <person name="Hauser L."/>
            <person name="Kyrpides N."/>
            <person name="Kim E."/>
            <person name="Meeks J.C."/>
            <person name="Elhai J."/>
            <person name="Campbell E.L."/>
            <person name="Thiel T."/>
            <person name="Longmire J."/>
            <person name="Potts M."/>
            <person name="Atlas R."/>
        </authorList>
    </citation>
    <scope>NUCLEOTIDE SEQUENCE [LARGE SCALE GENOMIC DNA]</scope>
    <source>
        <strain evidence="2">ATCC 29133 / PCC 73102</strain>
    </source>
</reference>
<proteinExistence type="predicted"/>
<dbReference type="STRING" id="63737.Npun_R2838"/>
<protein>
    <submittedName>
        <fullName evidence="1">Uncharacterized protein</fullName>
    </submittedName>
</protein>
<dbReference type="eggNOG" id="ENOG5032K6Y">
    <property type="taxonomic scope" value="Bacteria"/>
</dbReference>